<dbReference type="PANTHER" id="PTHR38733">
    <property type="entry name" value="PROTEIN MCRC"/>
    <property type="match status" value="1"/>
</dbReference>
<name>N0CQ89_STRMI</name>
<dbReference type="RefSeq" id="WP_015606588.1">
    <property type="nucleotide sequence ID" value="NC_021177.1"/>
</dbReference>
<dbReference type="OrthoDB" id="5148566at2"/>
<evidence type="ECO:0000313" key="1">
    <source>
        <dbReference type="EMBL" id="AGK75202.1"/>
    </source>
</evidence>
<dbReference type="PANTHER" id="PTHR38733:SF1">
    <property type="entry name" value="TYPE IV METHYL-DIRECTED RESTRICTION ENZYME ECOKMCRBC"/>
    <property type="match status" value="1"/>
</dbReference>
<dbReference type="EMBL" id="CP005080">
    <property type="protein sequence ID" value="AGK75202.1"/>
    <property type="molecule type" value="Genomic_DNA"/>
</dbReference>
<gene>
    <name evidence="1" type="ORF">SFUL_218</name>
</gene>
<evidence type="ECO:0000313" key="2">
    <source>
        <dbReference type="Proteomes" id="UP000013304"/>
    </source>
</evidence>
<dbReference type="PATRIC" id="fig|1303692.3.peg.224"/>
<sequence length="409" mass="44148">MTRDLTLTVQETGPGTGTPYELTGDQVAALVAVPDLVRLTPAPGGRWSVRGNQKAGLVRLRTRSGGAIHLRLRPKLGIRDLLFLLSYSPTDPWHPEPVTAATADDLLPALADLLARTARRTLEAGVLHGYREVEEELPLIRGRIRTTAQLRRTGLPLPIAVRYDDHTPDIPENRILLAALHLAAHLPGVPHPTRLTLRHLADRLHGVQRPHPGLPLPPWTPTRLNARYAPAVRLAELLLSGRSIQPEGGAPVPADGFLLDLPRVFERFVAVTLGEALARHGIRCAQQDVHRLDEAGRSPLRPDLVLYREGRPVSVIDTKYVFLRATAPPADHLHQLLAYCTALGLSHGHLVYAATAPGTASTDHVIRRSPVTITAHALNLGEPPAGVLAQIAALAAVTGAHGQARRPAG</sequence>
<dbReference type="Pfam" id="PF10117">
    <property type="entry name" value="McrBC"/>
    <property type="match status" value="1"/>
</dbReference>
<dbReference type="InterPro" id="IPR019292">
    <property type="entry name" value="McrC"/>
</dbReference>
<dbReference type="AlphaFoldDB" id="N0CQ89"/>
<dbReference type="HOGENOM" id="CLU_052173_0_0_11"/>
<reference evidence="1 2" key="1">
    <citation type="submission" date="2013-04" db="EMBL/GenBank/DDBJ databases">
        <title>Complete genome sequence of Streptomyces fulvissimus.</title>
        <authorList>
            <person name="Myronovskyi M."/>
            <person name="Tokovenko B."/>
            <person name="Manderscheid N."/>
            <person name="Petzke L."/>
            <person name="Luzhetskyy A."/>
        </authorList>
    </citation>
    <scope>NUCLEOTIDE SEQUENCE [LARGE SCALE GENOMIC DNA]</scope>
    <source>
        <strain evidence="1 2">DSM 40593</strain>
    </source>
</reference>
<dbReference type="eggNOG" id="COG4268">
    <property type="taxonomic scope" value="Bacteria"/>
</dbReference>
<accession>N0CQ89</accession>
<protein>
    <submittedName>
        <fullName evidence="1">McrBC 5-methylcytosine restriction system component-like protein</fullName>
    </submittedName>
</protein>
<dbReference type="KEGG" id="sfi:SFUL_218"/>
<proteinExistence type="predicted"/>
<organism evidence="1 2">
    <name type="scientific">Streptomyces microflavus DSM 40593</name>
    <dbReference type="NCBI Taxonomy" id="1303692"/>
    <lineage>
        <taxon>Bacteria</taxon>
        <taxon>Bacillati</taxon>
        <taxon>Actinomycetota</taxon>
        <taxon>Actinomycetes</taxon>
        <taxon>Kitasatosporales</taxon>
        <taxon>Streptomycetaceae</taxon>
        <taxon>Streptomyces</taxon>
    </lineage>
</organism>
<dbReference type="Proteomes" id="UP000013304">
    <property type="component" value="Chromosome"/>
</dbReference>